<proteinExistence type="predicted"/>
<protein>
    <submittedName>
        <fullName evidence="1">Uncharacterized protein</fullName>
    </submittedName>
</protein>
<evidence type="ECO:0000313" key="1">
    <source>
        <dbReference type="EMBL" id="KAJ9062189.1"/>
    </source>
</evidence>
<evidence type="ECO:0000313" key="2">
    <source>
        <dbReference type="Proteomes" id="UP001165960"/>
    </source>
</evidence>
<dbReference type="EMBL" id="QTSX02005019">
    <property type="protein sequence ID" value="KAJ9062189.1"/>
    <property type="molecule type" value="Genomic_DNA"/>
</dbReference>
<keyword evidence="2" id="KW-1185">Reference proteome</keyword>
<sequence length="92" mass="9910">MDRKEVLVILDFKPITMVVWGTHTIRKPALVPERMGAMASTGIGAINPCTAIFSVMGLIGVISFGGMVFLLIGVVVEDIMIVEIFGVIVFLC</sequence>
<gene>
    <name evidence="1" type="ORF">DSO57_1013245</name>
</gene>
<name>A0ACC2SIT9_9FUNG</name>
<accession>A0ACC2SIT9</accession>
<comment type="caution">
    <text evidence="1">The sequence shown here is derived from an EMBL/GenBank/DDBJ whole genome shotgun (WGS) entry which is preliminary data.</text>
</comment>
<reference evidence="1" key="1">
    <citation type="submission" date="2022-04" db="EMBL/GenBank/DDBJ databases">
        <title>Genome of the entomopathogenic fungus Entomophthora muscae.</title>
        <authorList>
            <person name="Elya C."/>
            <person name="Lovett B.R."/>
            <person name="Lee E."/>
            <person name="Macias A.M."/>
            <person name="Hajek A.E."/>
            <person name="De Bivort B.L."/>
            <person name="Kasson M.T."/>
            <person name="De Fine Licht H.H."/>
            <person name="Stajich J.E."/>
        </authorList>
    </citation>
    <scope>NUCLEOTIDE SEQUENCE</scope>
    <source>
        <strain evidence="1">Berkeley</strain>
    </source>
</reference>
<organism evidence="1 2">
    <name type="scientific">Entomophthora muscae</name>
    <dbReference type="NCBI Taxonomy" id="34485"/>
    <lineage>
        <taxon>Eukaryota</taxon>
        <taxon>Fungi</taxon>
        <taxon>Fungi incertae sedis</taxon>
        <taxon>Zoopagomycota</taxon>
        <taxon>Entomophthoromycotina</taxon>
        <taxon>Entomophthoromycetes</taxon>
        <taxon>Entomophthorales</taxon>
        <taxon>Entomophthoraceae</taxon>
        <taxon>Entomophthora</taxon>
    </lineage>
</organism>
<dbReference type="Proteomes" id="UP001165960">
    <property type="component" value="Unassembled WGS sequence"/>
</dbReference>